<dbReference type="EMBL" id="CP031310">
    <property type="protein sequence ID" value="QCC50105.1"/>
    <property type="molecule type" value="Genomic_DNA"/>
</dbReference>
<evidence type="ECO:0000313" key="3">
    <source>
        <dbReference type="Proteomes" id="UP000296706"/>
    </source>
</evidence>
<proteinExistence type="predicted"/>
<organism evidence="2 3">
    <name type="scientific">Halapricum salinum</name>
    <dbReference type="NCBI Taxonomy" id="1457250"/>
    <lineage>
        <taxon>Archaea</taxon>
        <taxon>Methanobacteriati</taxon>
        <taxon>Methanobacteriota</taxon>
        <taxon>Stenosarchaea group</taxon>
        <taxon>Halobacteria</taxon>
        <taxon>Halobacteriales</taxon>
        <taxon>Haloarculaceae</taxon>
        <taxon>Halapricum</taxon>
    </lineage>
</organism>
<name>A0A4D6H8Z0_9EURY</name>
<protein>
    <recommendedName>
        <fullName evidence="1">DUF8130 domain-containing protein</fullName>
    </recommendedName>
</protein>
<dbReference type="GeneID" id="39846638"/>
<feature type="domain" description="DUF8130" evidence="1">
    <location>
        <begin position="1"/>
        <end position="71"/>
    </location>
</feature>
<dbReference type="OrthoDB" id="384872at2157"/>
<dbReference type="AlphaFoldDB" id="A0A4D6H8Z0"/>
<dbReference type="Pfam" id="PF26451">
    <property type="entry name" value="DUF8130"/>
    <property type="match status" value="1"/>
</dbReference>
<dbReference type="InterPro" id="IPR058443">
    <property type="entry name" value="DUF8130"/>
</dbReference>
<dbReference type="PROSITE" id="PS51257">
    <property type="entry name" value="PROKAR_LIPOPROTEIN"/>
    <property type="match status" value="1"/>
</dbReference>
<evidence type="ECO:0000313" key="2">
    <source>
        <dbReference type="EMBL" id="QCC50105.1"/>
    </source>
</evidence>
<keyword evidence="3" id="KW-1185">Reference proteome</keyword>
<dbReference type="RefSeq" id="WP_049993549.1">
    <property type="nucleotide sequence ID" value="NZ_CP031310.1"/>
</dbReference>
<gene>
    <name evidence="2" type="ORF">DV733_02185</name>
</gene>
<sequence>MDRRRFLAETSLVGGLALAGCVSRPEGQSTTTTQTASGQHPFQFQASVVAAEPTVSRPPVIDLAVTNTDDTTHVLTTPNDDFPFPTPQARADGSALVLDSTPPPRREDDCWRTIPTVLPAIAGHRFEPRETVSKEYAVLNHDSNTACWPNDSYEFSQEYALDPDDETTFDGDTSFTWGFTVVVTAESSIVVEE</sequence>
<reference evidence="2 3" key="1">
    <citation type="journal article" date="2019" name="Nat. Commun.">
        <title>A new type of DNA phosphorothioation-based antiviral system in archaea.</title>
        <authorList>
            <person name="Xiong L."/>
            <person name="Liu S."/>
            <person name="Chen S."/>
            <person name="Xiao Y."/>
            <person name="Zhu B."/>
            <person name="Gao Y."/>
            <person name="Zhang Y."/>
            <person name="Chen B."/>
            <person name="Luo J."/>
            <person name="Deng Z."/>
            <person name="Chen X."/>
            <person name="Wang L."/>
            <person name="Chen S."/>
        </authorList>
    </citation>
    <scope>NUCLEOTIDE SEQUENCE [LARGE SCALE GENOMIC DNA]</scope>
    <source>
        <strain evidence="2 3">CBA1105</strain>
    </source>
</reference>
<evidence type="ECO:0000259" key="1">
    <source>
        <dbReference type="Pfam" id="PF26451"/>
    </source>
</evidence>
<dbReference type="Proteomes" id="UP000296706">
    <property type="component" value="Chromosome"/>
</dbReference>
<dbReference type="KEGG" id="hsn:DV733_02185"/>
<accession>A0A4D6H8Z0</accession>